<reference evidence="1" key="1">
    <citation type="submission" date="2021-09" db="EMBL/GenBank/DDBJ databases">
        <authorList>
            <consortium name="AG Swart"/>
            <person name="Singh M."/>
            <person name="Singh A."/>
            <person name="Seah K."/>
            <person name="Emmerich C."/>
        </authorList>
    </citation>
    <scope>NUCLEOTIDE SEQUENCE</scope>
    <source>
        <strain evidence="1">ATCC30299</strain>
    </source>
</reference>
<protein>
    <submittedName>
        <fullName evidence="1">Uncharacterized protein</fullName>
    </submittedName>
</protein>
<dbReference type="Proteomes" id="UP001162131">
    <property type="component" value="Unassembled WGS sequence"/>
</dbReference>
<evidence type="ECO:0000313" key="2">
    <source>
        <dbReference type="Proteomes" id="UP001162131"/>
    </source>
</evidence>
<organism evidence="1 2">
    <name type="scientific">Blepharisma stoltei</name>
    <dbReference type="NCBI Taxonomy" id="1481888"/>
    <lineage>
        <taxon>Eukaryota</taxon>
        <taxon>Sar</taxon>
        <taxon>Alveolata</taxon>
        <taxon>Ciliophora</taxon>
        <taxon>Postciliodesmatophora</taxon>
        <taxon>Heterotrichea</taxon>
        <taxon>Heterotrichida</taxon>
        <taxon>Blepharismidae</taxon>
        <taxon>Blepharisma</taxon>
    </lineage>
</organism>
<comment type="caution">
    <text evidence="1">The sequence shown here is derived from an EMBL/GenBank/DDBJ whole genome shotgun (WGS) entry which is preliminary data.</text>
</comment>
<gene>
    <name evidence="1" type="ORF">BSTOLATCC_MIC31801</name>
</gene>
<dbReference type="EMBL" id="CAJZBQ010000032">
    <property type="protein sequence ID" value="CAG9322683.1"/>
    <property type="molecule type" value="Genomic_DNA"/>
</dbReference>
<sequence length="81" mass="9399">MPDDIFEDTYLGDYSDYLPFLKWMEKKFDCSGLCTAANLYLFSDINRGVPDGSCRQEIYDWIQDNFLTYGIIALAFGLFQV</sequence>
<proteinExistence type="predicted"/>
<evidence type="ECO:0000313" key="1">
    <source>
        <dbReference type="EMBL" id="CAG9322683.1"/>
    </source>
</evidence>
<name>A0AAU9JEA1_9CILI</name>
<accession>A0AAU9JEA1</accession>
<dbReference type="AlphaFoldDB" id="A0AAU9JEA1"/>
<keyword evidence="2" id="KW-1185">Reference proteome</keyword>